<dbReference type="InterPro" id="IPR011701">
    <property type="entry name" value="MFS"/>
</dbReference>
<dbReference type="Pfam" id="PF07690">
    <property type="entry name" value="MFS_1"/>
    <property type="match status" value="1"/>
</dbReference>
<feature type="transmembrane region" description="Helical" evidence="1">
    <location>
        <begin position="342"/>
        <end position="360"/>
    </location>
</feature>
<gene>
    <name evidence="3" type="ORF">METZ01_LOCUS125041</name>
</gene>
<evidence type="ECO:0000313" key="3">
    <source>
        <dbReference type="EMBL" id="SVA72187.1"/>
    </source>
</evidence>
<proteinExistence type="predicted"/>
<feature type="transmembrane region" description="Helical" evidence="1">
    <location>
        <begin position="127"/>
        <end position="149"/>
    </location>
</feature>
<feature type="transmembrane region" description="Helical" evidence="1">
    <location>
        <begin position="275"/>
        <end position="293"/>
    </location>
</feature>
<dbReference type="PANTHER" id="PTHR23534">
    <property type="entry name" value="MFS PERMEASE"/>
    <property type="match status" value="1"/>
</dbReference>
<dbReference type="InterPro" id="IPR020846">
    <property type="entry name" value="MFS_dom"/>
</dbReference>
<feature type="transmembrane region" description="Helical" evidence="1">
    <location>
        <begin position="7"/>
        <end position="35"/>
    </location>
</feature>
<evidence type="ECO:0000256" key="1">
    <source>
        <dbReference type="SAM" id="Phobius"/>
    </source>
</evidence>
<name>A0A381Y716_9ZZZZ</name>
<sequence>VLKRNFIILLISQIFSSTPPVVTILLSGIIGSTLIDIKSLATLPTAIMIVGTASTSIIASRIMSYKGRRYGFCLGSLVSTFASLSCAFAVFFENFYFFIISNFFIGVAMAFTHQYRFAVAENVKKNLIPRAISSILLLSIIGALLGTNIVTITKNLVTNHLYVGSYISLSLLTVIPLFLFLFYQDEKISFQKRDVSGRTIKELLSNKYIQQAITSAGIGYITMSFLMTATPISMHVMDGISLYKTGIVIQLHVIGMFLPSLITGELIKKFGHTKIIYIGVLILVFCIVINFIHQSFYNYVFGLILLGIGWNFTFVTGTSLLVVSYEKYEKEEKFRTQGFNDFLIFSSQAIGSLSAGYFLYLTNWQTINLFCLPLLLLIIYTSHRVNK</sequence>
<dbReference type="GO" id="GO:0022857">
    <property type="term" value="F:transmembrane transporter activity"/>
    <property type="evidence" value="ECO:0007669"/>
    <property type="project" value="InterPro"/>
</dbReference>
<dbReference type="PANTHER" id="PTHR23534:SF1">
    <property type="entry name" value="MAJOR FACILITATOR SUPERFAMILY PROTEIN"/>
    <property type="match status" value="1"/>
</dbReference>
<keyword evidence="1" id="KW-0812">Transmembrane</keyword>
<reference evidence="3" key="1">
    <citation type="submission" date="2018-05" db="EMBL/GenBank/DDBJ databases">
        <authorList>
            <person name="Lanie J.A."/>
            <person name="Ng W.-L."/>
            <person name="Kazmierczak K.M."/>
            <person name="Andrzejewski T.M."/>
            <person name="Davidsen T.M."/>
            <person name="Wayne K.J."/>
            <person name="Tettelin H."/>
            <person name="Glass J.I."/>
            <person name="Rusch D."/>
            <person name="Podicherti R."/>
            <person name="Tsui H.-C.T."/>
            <person name="Winkler M.E."/>
        </authorList>
    </citation>
    <scope>NUCLEOTIDE SEQUENCE</scope>
</reference>
<keyword evidence="1" id="KW-1133">Transmembrane helix</keyword>
<dbReference type="InterPro" id="IPR036259">
    <property type="entry name" value="MFS_trans_sf"/>
</dbReference>
<feature type="transmembrane region" description="Helical" evidence="1">
    <location>
        <begin position="299"/>
        <end position="322"/>
    </location>
</feature>
<feature type="non-terminal residue" evidence="3">
    <location>
        <position position="1"/>
    </location>
</feature>
<feature type="transmembrane region" description="Helical" evidence="1">
    <location>
        <begin position="241"/>
        <end position="263"/>
    </location>
</feature>
<feature type="transmembrane region" description="Helical" evidence="1">
    <location>
        <begin position="41"/>
        <end position="59"/>
    </location>
</feature>
<feature type="transmembrane region" description="Helical" evidence="1">
    <location>
        <begin position="71"/>
        <end position="90"/>
    </location>
</feature>
<dbReference type="SUPFAM" id="SSF103473">
    <property type="entry name" value="MFS general substrate transporter"/>
    <property type="match status" value="1"/>
</dbReference>
<keyword evidence="1" id="KW-0472">Membrane</keyword>
<feature type="transmembrane region" description="Helical" evidence="1">
    <location>
        <begin position="161"/>
        <end position="183"/>
    </location>
</feature>
<dbReference type="PROSITE" id="PS50850">
    <property type="entry name" value="MFS"/>
    <property type="match status" value="1"/>
</dbReference>
<feature type="domain" description="Major facilitator superfamily (MFS) profile" evidence="2">
    <location>
        <begin position="171"/>
        <end position="387"/>
    </location>
</feature>
<feature type="transmembrane region" description="Helical" evidence="1">
    <location>
        <begin position="96"/>
        <end position="115"/>
    </location>
</feature>
<protein>
    <recommendedName>
        <fullName evidence="2">Major facilitator superfamily (MFS) profile domain-containing protein</fullName>
    </recommendedName>
</protein>
<dbReference type="Gene3D" id="1.20.1250.20">
    <property type="entry name" value="MFS general substrate transporter like domains"/>
    <property type="match status" value="1"/>
</dbReference>
<accession>A0A381Y716</accession>
<organism evidence="3">
    <name type="scientific">marine metagenome</name>
    <dbReference type="NCBI Taxonomy" id="408172"/>
    <lineage>
        <taxon>unclassified sequences</taxon>
        <taxon>metagenomes</taxon>
        <taxon>ecological metagenomes</taxon>
    </lineage>
</organism>
<feature type="transmembrane region" description="Helical" evidence="1">
    <location>
        <begin position="208"/>
        <end position="229"/>
    </location>
</feature>
<dbReference type="EMBL" id="UINC01017418">
    <property type="protein sequence ID" value="SVA72187.1"/>
    <property type="molecule type" value="Genomic_DNA"/>
</dbReference>
<evidence type="ECO:0000259" key="2">
    <source>
        <dbReference type="PROSITE" id="PS50850"/>
    </source>
</evidence>
<dbReference type="AlphaFoldDB" id="A0A381Y716"/>
<feature type="transmembrane region" description="Helical" evidence="1">
    <location>
        <begin position="366"/>
        <end position="383"/>
    </location>
</feature>